<dbReference type="SUPFAM" id="SSF109604">
    <property type="entry name" value="HD-domain/PDEase-like"/>
    <property type="match status" value="1"/>
</dbReference>
<dbReference type="InterPro" id="IPR003607">
    <property type="entry name" value="HD/PDEase_dom"/>
</dbReference>
<feature type="domain" description="HD" evidence="1">
    <location>
        <begin position="27"/>
        <end position="92"/>
    </location>
</feature>
<dbReference type="InterPro" id="IPR006674">
    <property type="entry name" value="HD_domain"/>
</dbReference>
<dbReference type="Gene3D" id="1.10.3210.10">
    <property type="entry name" value="Hypothetical protein af1432"/>
    <property type="match status" value="1"/>
</dbReference>
<dbReference type="GO" id="GO:0016787">
    <property type="term" value="F:hydrolase activity"/>
    <property type="evidence" value="ECO:0007669"/>
    <property type="project" value="UniProtKB-KW"/>
</dbReference>
<protein>
    <submittedName>
        <fullName evidence="2">Metal dependent phosphohydrolase</fullName>
    </submittedName>
</protein>
<reference evidence="2 3" key="1">
    <citation type="journal article" date="2015" name="Nature">
        <title>rRNA introns, odd ribosomes, and small enigmatic genomes across a large radiation of phyla.</title>
        <authorList>
            <person name="Brown C.T."/>
            <person name="Hug L.A."/>
            <person name="Thomas B.C."/>
            <person name="Sharon I."/>
            <person name="Castelle C.J."/>
            <person name="Singh A."/>
            <person name="Wilkins M.J."/>
            <person name="Williams K.H."/>
            <person name="Banfield J.F."/>
        </authorList>
    </citation>
    <scope>NUCLEOTIDE SEQUENCE [LARGE SCALE GENOMIC DNA]</scope>
</reference>
<comment type="caution">
    <text evidence="2">The sequence shown here is derived from an EMBL/GenBank/DDBJ whole genome shotgun (WGS) entry which is preliminary data.</text>
</comment>
<evidence type="ECO:0000259" key="1">
    <source>
        <dbReference type="Pfam" id="PF01966"/>
    </source>
</evidence>
<name>A0A0G0NIW4_9BACT</name>
<dbReference type="InterPro" id="IPR006675">
    <property type="entry name" value="HDIG_dom"/>
</dbReference>
<dbReference type="EMBL" id="LBWR01000001">
    <property type="protein sequence ID" value="KKR12756.1"/>
    <property type="molecule type" value="Genomic_DNA"/>
</dbReference>
<accession>A0A0G0NIW4</accession>
<dbReference type="Proteomes" id="UP000034665">
    <property type="component" value="Unassembled WGS sequence"/>
</dbReference>
<sequence length="195" mass="21638">MEQLGLSYQQAQDLVGVYNTDAGTRLHARESEIIMRAIAKRLGEDEEAWGIIGLLHDIDWDLTKENAQEHCIKAQDILREAGASEFLITTIISHGYGLAVIPQLRDRQRTTTIEHCLVAAETLTGLIVASALMQPDKKLSNVSIDSLKKKFKKKGFAARCNRDLIMECEQANIPIDEFLQLGLAALQDIAPELGL</sequence>
<evidence type="ECO:0000313" key="3">
    <source>
        <dbReference type="Proteomes" id="UP000034665"/>
    </source>
</evidence>
<dbReference type="PANTHER" id="PTHR38659">
    <property type="entry name" value="METAL-DEPENDENT PHOSPHOHYDROLASE"/>
    <property type="match status" value="1"/>
</dbReference>
<dbReference type="Pfam" id="PF01966">
    <property type="entry name" value="HD"/>
    <property type="match status" value="1"/>
</dbReference>
<organism evidence="2 3">
    <name type="scientific">Candidatus Wolfebacteria bacterium GW2011_GWC2_39_22</name>
    <dbReference type="NCBI Taxonomy" id="1619013"/>
    <lineage>
        <taxon>Bacteria</taxon>
        <taxon>Candidatus Wolfeibacteriota</taxon>
    </lineage>
</organism>
<evidence type="ECO:0000313" key="2">
    <source>
        <dbReference type="EMBL" id="KKR12756.1"/>
    </source>
</evidence>
<dbReference type="AlphaFoldDB" id="A0A0G0NIW4"/>
<dbReference type="PANTHER" id="PTHR38659:SF1">
    <property type="entry name" value="METAL DEPENDENT PHOSPHOHYDROLASE"/>
    <property type="match status" value="1"/>
</dbReference>
<dbReference type="CDD" id="cd00077">
    <property type="entry name" value="HDc"/>
    <property type="match status" value="1"/>
</dbReference>
<gene>
    <name evidence="2" type="ORF">UT41_C0001G0300</name>
</gene>
<dbReference type="STRING" id="1619013.UT41_C0001G0300"/>
<dbReference type="NCBIfam" id="TIGR00277">
    <property type="entry name" value="HDIG"/>
    <property type="match status" value="1"/>
</dbReference>
<proteinExistence type="predicted"/>
<keyword evidence="2" id="KW-0378">Hydrolase</keyword>